<evidence type="ECO:0000256" key="5">
    <source>
        <dbReference type="ARBA" id="ARBA00015611"/>
    </source>
</evidence>
<reference evidence="18" key="1">
    <citation type="journal article" date="2019" name="Int. J. Syst. Evol. Microbiol.">
        <title>The Global Catalogue of Microorganisms (GCM) 10K type strain sequencing project: providing services to taxonomists for standard genome sequencing and annotation.</title>
        <authorList>
            <consortium name="The Broad Institute Genomics Platform"/>
            <consortium name="The Broad Institute Genome Sequencing Center for Infectious Disease"/>
            <person name="Wu L."/>
            <person name="Ma J."/>
        </authorList>
    </citation>
    <scope>NUCLEOTIDE SEQUENCE [LARGE SCALE GENOMIC DNA]</scope>
    <source>
        <strain evidence="18">KCTC 52237</strain>
    </source>
</reference>
<protein>
    <recommendedName>
        <fullName evidence="5 12">Aminopeptidase N</fullName>
        <ecNumber evidence="4 12">3.4.11.2</ecNumber>
    </recommendedName>
</protein>
<evidence type="ECO:0000313" key="17">
    <source>
        <dbReference type="EMBL" id="MFC3116890.1"/>
    </source>
</evidence>
<dbReference type="InterPro" id="IPR024601">
    <property type="entry name" value="Peptidase_M1_pepN_C"/>
</dbReference>
<sequence>MTAVEQSLPAQNQPPKTIYLKDYQVPDYLIRTTDLRVEIYEGETIVSAMLDLYRNPAATSTATQLKLQGADLELVSIALDGKILAEGDYQFGEESLTIFNTPAEFKLLTITKIKPEANTSLEGLYRSRTMYCTQCEAEGFRKITYYLDRPDVMSEFTTTVVADKKFPVLLSNGNLIDQGELENNRHYATWHDPFKKPAYLFALVAGDLAHIEDSFTTCSGRDVCLKIFVEPKDLDKCEHAMTSLKNSMRWDEDVYGREYDLNIFMIVAVDDFNMGAMENKGLNIFNTSCVLAKPETTTDAGFQRVEGVVAHEYFHNWSGNRVTCRDWFQLSLKEGFTVYRDSEFSADMGSPTVKRVEDVTLLRTLQFAEDAGPMAHPIRPESYIEISNFYTMTVYEKGAEIIRMLATLLGKENFRKGTDLYFERHDGQAVTTEDFVAALADASGRDLTQFKRWYSQAGTPRLDIAEHYDEAAQEYSLTIKQSCPPTPECQQKLPFHIPIAMGLLGSAGDLPLNLKGTAPDFETGDNTHKVLELTQAEQTFVFERVQEKPVPSLLRGFSAPVKMHFNYSRADLVLLMSRDSDGFNRWEASQQLGLQAIAAAMKQFQQGGDLSGWAVDADLIAAYRSVLQDQSLDQAMVAYMLSLPSEAYLSELADEVDVEAIHYSRLAVRKALARELRDEFARIYTAYDHQQTYAATADAIAARSLKNVALAYLMLLNDEQFIHACENQYRTSNNMTDVMAALTQLVNSEAQMGQTIAQQALADFYARWQHESLVVNQWLTVQASCVLPNTLDKVKALQNHAGYDGKNPNKIRALIASFCNSNAINFHANQGAGYAFLADQIIQLNKQNPQIASRLLTPLTKWKKYNSTRQQLMRAQLERIMAEPELSKDVFEVVSKSLR</sequence>
<dbReference type="CDD" id="cd09600">
    <property type="entry name" value="M1_APN"/>
    <property type="match status" value="1"/>
</dbReference>
<dbReference type="InterPro" id="IPR038438">
    <property type="entry name" value="PepN_Ig-like_sf"/>
</dbReference>
<dbReference type="InterPro" id="IPR037144">
    <property type="entry name" value="Peptidase_M1_pepN_C_sf"/>
</dbReference>
<dbReference type="InterPro" id="IPR001930">
    <property type="entry name" value="Peptidase_M1"/>
</dbReference>
<evidence type="ECO:0000256" key="4">
    <source>
        <dbReference type="ARBA" id="ARBA00012564"/>
    </source>
</evidence>
<dbReference type="EMBL" id="JBHRTF010000006">
    <property type="protein sequence ID" value="MFC3116890.1"/>
    <property type="molecule type" value="Genomic_DNA"/>
</dbReference>
<keyword evidence="7" id="KW-0645">Protease</keyword>
<feature type="domain" description="Aminopeptidase N-like N-terminal" evidence="16">
    <location>
        <begin position="113"/>
        <end position="200"/>
    </location>
</feature>
<dbReference type="PRINTS" id="PR00756">
    <property type="entry name" value="ALADIPTASE"/>
</dbReference>
<dbReference type="RefSeq" id="WP_378120629.1">
    <property type="nucleotide sequence ID" value="NZ_JBHRTF010000006.1"/>
</dbReference>
<evidence type="ECO:0000256" key="10">
    <source>
        <dbReference type="ARBA" id="ARBA00022833"/>
    </source>
</evidence>
<dbReference type="InterPro" id="IPR035414">
    <property type="entry name" value="Peptidase_M1_pepN_Ig-like"/>
</dbReference>
<keyword evidence="9 17" id="KW-0378">Hydrolase</keyword>
<name>A0ABV7FI41_9GAMM</name>
<dbReference type="InterPro" id="IPR027268">
    <property type="entry name" value="Peptidase_M4/M1_CTD_sf"/>
</dbReference>
<evidence type="ECO:0000256" key="1">
    <source>
        <dbReference type="ARBA" id="ARBA00000098"/>
    </source>
</evidence>
<keyword evidence="10" id="KW-0862">Zinc</keyword>
<dbReference type="GO" id="GO:0016285">
    <property type="term" value="F:alanyl aminopeptidase activity"/>
    <property type="evidence" value="ECO:0007669"/>
    <property type="project" value="UniProtKB-EC"/>
</dbReference>
<keyword evidence="18" id="KW-1185">Reference proteome</keyword>
<dbReference type="InterPro" id="IPR042097">
    <property type="entry name" value="Aminopeptidase_N-like_N_sf"/>
</dbReference>
<dbReference type="Pfam" id="PF17432">
    <property type="entry name" value="DUF3458_C"/>
    <property type="match status" value="1"/>
</dbReference>
<dbReference type="Pfam" id="PF17900">
    <property type="entry name" value="Peptidase_M1_N"/>
    <property type="match status" value="1"/>
</dbReference>
<comment type="similarity">
    <text evidence="3">Belongs to the peptidase M1 family.</text>
</comment>
<keyword evidence="8" id="KW-0479">Metal-binding</keyword>
<evidence type="ECO:0000256" key="3">
    <source>
        <dbReference type="ARBA" id="ARBA00010136"/>
    </source>
</evidence>
<dbReference type="EC" id="3.4.11.2" evidence="4 12"/>
<dbReference type="InterPro" id="IPR014782">
    <property type="entry name" value="Peptidase_M1_dom"/>
</dbReference>
<evidence type="ECO:0000259" key="14">
    <source>
        <dbReference type="Pfam" id="PF11940"/>
    </source>
</evidence>
<comment type="caution">
    <text evidence="17">The sequence shown here is derived from an EMBL/GenBank/DDBJ whole genome shotgun (WGS) entry which is preliminary data.</text>
</comment>
<feature type="domain" description="Peptidase M1 alanyl aminopeptidase Ig-like fold" evidence="14">
    <location>
        <begin position="458"/>
        <end position="565"/>
    </location>
</feature>
<evidence type="ECO:0000256" key="7">
    <source>
        <dbReference type="ARBA" id="ARBA00022670"/>
    </source>
</evidence>
<evidence type="ECO:0000256" key="11">
    <source>
        <dbReference type="ARBA" id="ARBA00023049"/>
    </source>
</evidence>
<dbReference type="PANTHER" id="PTHR46322:SF1">
    <property type="entry name" value="PUROMYCIN-SENSITIVE AMINOPEPTIDASE"/>
    <property type="match status" value="1"/>
</dbReference>
<comment type="cofactor">
    <cofactor evidence="2">
        <name>Zn(2+)</name>
        <dbReference type="ChEBI" id="CHEBI:29105"/>
    </cofactor>
</comment>
<feature type="domain" description="Peptidase M1 membrane alanine aminopeptidase" evidence="13">
    <location>
        <begin position="240"/>
        <end position="453"/>
    </location>
</feature>
<evidence type="ECO:0000259" key="15">
    <source>
        <dbReference type="Pfam" id="PF17432"/>
    </source>
</evidence>
<dbReference type="Gene3D" id="3.30.2010.30">
    <property type="match status" value="1"/>
</dbReference>
<dbReference type="Gene3D" id="1.10.390.10">
    <property type="entry name" value="Neutral Protease Domain 2"/>
    <property type="match status" value="1"/>
</dbReference>
<dbReference type="SUPFAM" id="SSF55486">
    <property type="entry name" value="Metalloproteases ('zincins'), catalytic domain"/>
    <property type="match status" value="1"/>
</dbReference>
<dbReference type="NCBIfam" id="TIGR02414">
    <property type="entry name" value="pepN_proteo"/>
    <property type="match status" value="1"/>
</dbReference>
<comment type="catalytic activity">
    <reaction evidence="1">
        <text>Release of an N-terminal amino acid, Xaa-|-Yaa- from a peptide, amide or arylamide. Xaa is preferably Ala, but may be most amino acids including Pro (slow action). When a terminal hydrophobic residue is followed by a prolyl residue, the two may be released as an intact Xaa-Pro dipeptide.</text>
        <dbReference type="EC" id="3.4.11.2"/>
    </reaction>
</comment>
<evidence type="ECO:0000256" key="6">
    <source>
        <dbReference type="ARBA" id="ARBA00022438"/>
    </source>
</evidence>
<dbReference type="Pfam" id="PF01433">
    <property type="entry name" value="Peptidase_M1"/>
    <property type="match status" value="1"/>
</dbReference>
<evidence type="ECO:0000256" key="12">
    <source>
        <dbReference type="NCBIfam" id="TIGR02414"/>
    </source>
</evidence>
<evidence type="ECO:0000259" key="13">
    <source>
        <dbReference type="Pfam" id="PF01433"/>
    </source>
</evidence>
<keyword evidence="11" id="KW-0482">Metalloprotease</keyword>
<evidence type="ECO:0000256" key="9">
    <source>
        <dbReference type="ARBA" id="ARBA00022801"/>
    </source>
</evidence>
<dbReference type="PANTHER" id="PTHR46322">
    <property type="entry name" value="PUROMYCIN-SENSITIVE AMINOPEPTIDASE"/>
    <property type="match status" value="1"/>
</dbReference>
<dbReference type="Pfam" id="PF11940">
    <property type="entry name" value="DUF3458"/>
    <property type="match status" value="1"/>
</dbReference>
<evidence type="ECO:0000256" key="2">
    <source>
        <dbReference type="ARBA" id="ARBA00001947"/>
    </source>
</evidence>
<accession>A0ABV7FI41</accession>
<dbReference type="Gene3D" id="2.60.40.1730">
    <property type="entry name" value="tricorn interacting facor f3 domain"/>
    <property type="match status" value="1"/>
</dbReference>
<dbReference type="InterPro" id="IPR012779">
    <property type="entry name" value="Peptidase_M1_pepN"/>
</dbReference>
<dbReference type="Proteomes" id="UP001595555">
    <property type="component" value="Unassembled WGS sequence"/>
</dbReference>
<gene>
    <name evidence="17" type="primary">pepN</name>
    <name evidence="17" type="ORF">ACFODX_15080</name>
</gene>
<dbReference type="SUPFAM" id="SSF63737">
    <property type="entry name" value="Leukotriene A4 hydrolase N-terminal domain"/>
    <property type="match status" value="1"/>
</dbReference>
<keyword evidence="6 17" id="KW-0031">Aminopeptidase</keyword>
<dbReference type="Gene3D" id="1.25.50.10">
    <property type="entry name" value="Peptidase M1, alanyl aminopeptidase, C-terminal domain"/>
    <property type="match status" value="1"/>
</dbReference>
<evidence type="ECO:0000256" key="8">
    <source>
        <dbReference type="ARBA" id="ARBA00022723"/>
    </source>
</evidence>
<dbReference type="InterPro" id="IPR045357">
    <property type="entry name" value="Aminopeptidase_N-like_N"/>
</dbReference>
<dbReference type="Gene3D" id="2.60.40.1840">
    <property type="match status" value="1"/>
</dbReference>
<proteinExistence type="inferred from homology"/>
<feature type="domain" description="Peptidase M1 alanyl aminopeptidase C-terminal" evidence="15">
    <location>
        <begin position="570"/>
        <end position="898"/>
    </location>
</feature>
<organism evidence="17 18">
    <name type="scientific">Cellvibrio fontiphilus</name>
    <dbReference type="NCBI Taxonomy" id="1815559"/>
    <lineage>
        <taxon>Bacteria</taxon>
        <taxon>Pseudomonadati</taxon>
        <taxon>Pseudomonadota</taxon>
        <taxon>Gammaproteobacteria</taxon>
        <taxon>Cellvibrionales</taxon>
        <taxon>Cellvibrionaceae</taxon>
        <taxon>Cellvibrio</taxon>
    </lineage>
</organism>
<evidence type="ECO:0000259" key="16">
    <source>
        <dbReference type="Pfam" id="PF17900"/>
    </source>
</evidence>
<evidence type="ECO:0000313" key="18">
    <source>
        <dbReference type="Proteomes" id="UP001595555"/>
    </source>
</evidence>